<reference evidence="3 4" key="1">
    <citation type="submission" date="2019-10" db="EMBL/GenBank/DDBJ databases">
        <authorList>
            <person name="Palmer J.M."/>
        </authorList>
    </citation>
    <scope>NUCLEOTIDE SEQUENCE [LARGE SCALE GENOMIC DNA]</scope>
    <source>
        <strain evidence="3 4">TWF696</strain>
    </source>
</reference>
<keyword evidence="2" id="KW-1133">Transmembrane helix</keyword>
<accession>A0AAV9UKC9</accession>
<evidence type="ECO:0000256" key="2">
    <source>
        <dbReference type="SAM" id="Phobius"/>
    </source>
</evidence>
<gene>
    <name evidence="3" type="ORF">TWF696_008633</name>
</gene>
<dbReference type="AlphaFoldDB" id="A0AAV9UKC9"/>
<dbReference type="Proteomes" id="UP001375240">
    <property type="component" value="Unassembled WGS sequence"/>
</dbReference>
<feature type="region of interest" description="Disordered" evidence="1">
    <location>
        <begin position="1"/>
        <end position="22"/>
    </location>
</feature>
<dbReference type="EMBL" id="JAVHNQ010000007">
    <property type="protein sequence ID" value="KAK6341561.1"/>
    <property type="molecule type" value="Genomic_DNA"/>
</dbReference>
<keyword evidence="2" id="KW-0812">Transmembrane</keyword>
<protein>
    <submittedName>
        <fullName evidence="3">Uncharacterized protein</fullName>
    </submittedName>
</protein>
<keyword evidence="4" id="KW-1185">Reference proteome</keyword>
<keyword evidence="2" id="KW-0472">Membrane</keyword>
<feature type="compositionally biased region" description="Polar residues" evidence="1">
    <location>
        <begin position="9"/>
        <end position="22"/>
    </location>
</feature>
<evidence type="ECO:0000313" key="3">
    <source>
        <dbReference type="EMBL" id="KAK6341561.1"/>
    </source>
</evidence>
<sequence>MEHMAYLSGFSNETEPTPDTTDISLTLPRKTYEPLLAIIFLYGAILLSYTSKSFTSFRQNQKILVTAHTITNLIELAQYYTLPSRYPDSINFVPITSLLLGLFQVVTNFALVRRLKRGNPAIVRTTYQGAGLLRAGIVVSAYLFQSRTLYHDSIVLLHAFVYARFIIWLMTIKESFPNDEISEIDSLNTDSDKAVNKKLNELRGSNKSLVTVAQAYTAGVYGSALIAIGHQEDEVMRKYGMMAFLVTMGVLLRTEQWAGDIMAEYLQGQQVRTVKQRVAWVLYRIGLCRISTLVQVDKVVSRSNDVTSEQ</sequence>
<organism evidence="3 4">
    <name type="scientific">Orbilia brochopaga</name>
    <dbReference type="NCBI Taxonomy" id="3140254"/>
    <lineage>
        <taxon>Eukaryota</taxon>
        <taxon>Fungi</taxon>
        <taxon>Dikarya</taxon>
        <taxon>Ascomycota</taxon>
        <taxon>Pezizomycotina</taxon>
        <taxon>Orbiliomycetes</taxon>
        <taxon>Orbiliales</taxon>
        <taxon>Orbiliaceae</taxon>
        <taxon>Orbilia</taxon>
    </lineage>
</organism>
<feature type="transmembrane region" description="Helical" evidence="2">
    <location>
        <begin position="92"/>
        <end position="113"/>
    </location>
</feature>
<feature type="transmembrane region" description="Helical" evidence="2">
    <location>
        <begin position="34"/>
        <end position="51"/>
    </location>
</feature>
<evidence type="ECO:0000256" key="1">
    <source>
        <dbReference type="SAM" id="MobiDB-lite"/>
    </source>
</evidence>
<proteinExistence type="predicted"/>
<feature type="transmembrane region" description="Helical" evidence="2">
    <location>
        <begin position="150"/>
        <end position="170"/>
    </location>
</feature>
<evidence type="ECO:0000313" key="4">
    <source>
        <dbReference type="Proteomes" id="UP001375240"/>
    </source>
</evidence>
<feature type="transmembrane region" description="Helical" evidence="2">
    <location>
        <begin position="63"/>
        <end position="80"/>
    </location>
</feature>
<name>A0AAV9UKC9_9PEZI</name>
<comment type="caution">
    <text evidence="3">The sequence shown here is derived from an EMBL/GenBank/DDBJ whole genome shotgun (WGS) entry which is preliminary data.</text>
</comment>